<sequence length="334" mass="38065">MILYIGNNVKSSNVTVMAQLSQLLRKEGYTVTVSSSKENQFLRLFEMLFSVLKWSKQVDYVLIDTYSTKNFYYAFLVSQLCRVLKLKYIPILHGGKLPTRLKSSPGLAKMIFNHSYINIAPSYYLKEAFEKENFSVKFIPNNIEVCKYELKKRMLFKPNLLFVRSFSKIYNPQLAIQVLQELKKDYPTASLCMVGPEKDGTLQECKELVNKLDLEDSVVFTGKLSKQAWHHLASEYDIFINPTDFDNTPISVIEAMALGLPVVSTNVGGMSYLIKNDIDGLLVEANNVLHMTNAVKSLIETPSKAIKIVEQARVKVEGFDWKEVKKEWLSVLAS</sequence>
<dbReference type="PANTHER" id="PTHR12526">
    <property type="entry name" value="GLYCOSYLTRANSFERASE"/>
    <property type="match status" value="1"/>
</dbReference>
<evidence type="ECO:0000313" key="3">
    <source>
        <dbReference type="Proteomes" id="UP001596997"/>
    </source>
</evidence>
<dbReference type="Gene3D" id="3.40.50.2000">
    <property type="entry name" value="Glycogen Phosphorylase B"/>
    <property type="match status" value="2"/>
</dbReference>
<dbReference type="EC" id="2.4.-.-" evidence="2"/>
<comment type="caution">
    <text evidence="2">The sequence shown here is derived from an EMBL/GenBank/DDBJ whole genome shotgun (WGS) entry which is preliminary data.</text>
</comment>
<feature type="domain" description="Glycosyl transferase family 1" evidence="1">
    <location>
        <begin position="158"/>
        <end position="313"/>
    </location>
</feature>
<dbReference type="GO" id="GO:0016757">
    <property type="term" value="F:glycosyltransferase activity"/>
    <property type="evidence" value="ECO:0007669"/>
    <property type="project" value="UniProtKB-KW"/>
</dbReference>
<dbReference type="RefSeq" id="WP_377712422.1">
    <property type="nucleotide sequence ID" value="NZ_JBHTJM010000002.1"/>
</dbReference>
<dbReference type="InterPro" id="IPR001296">
    <property type="entry name" value="Glyco_trans_1"/>
</dbReference>
<gene>
    <name evidence="2" type="ORF">ACFQ1O_01100</name>
</gene>
<protein>
    <submittedName>
        <fullName evidence="2">Glycosyltransferase family 4 protein</fullName>
        <ecNumber evidence="2">2.4.-.-</ecNumber>
    </submittedName>
</protein>
<organism evidence="2 3">
    <name type="scientific">Pseudofulvibacter geojedonensis</name>
    <dbReference type="NCBI Taxonomy" id="1123758"/>
    <lineage>
        <taxon>Bacteria</taxon>
        <taxon>Pseudomonadati</taxon>
        <taxon>Bacteroidota</taxon>
        <taxon>Flavobacteriia</taxon>
        <taxon>Flavobacteriales</taxon>
        <taxon>Flavobacteriaceae</taxon>
        <taxon>Pseudofulvibacter</taxon>
    </lineage>
</organism>
<dbReference type="SUPFAM" id="SSF53756">
    <property type="entry name" value="UDP-Glycosyltransferase/glycogen phosphorylase"/>
    <property type="match status" value="1"/>
</dbReference>
<keyword evidence="2" id="KW-0328">Glycosyltransferase</keyword>
<dbReference type="Proteomes" id="UP001596997">
    <property type="component" value="Unassembled WGS sequence"/>
</dbReference>
<evidence type="ECO:0000259" key="1">
    <source>
        <dbReference type="Pfam" id="PF00534"/>
    </source>
</evidence>
<dbReference type="CDD" id="cd03801">
    <property type="entry name" value="GT4_PimA-like"/>
    <property type="match status" value="1"/>
</dbReference>
<accession>A0ABW3HYF0</accession>
<dbReference type="EMBL" id="JBHTJM010000002">
    <property type="protein sequence ID" value="MFD0962595.1"/>
    <property type="molecule type" value="Genomic_DNA"/>
</dbReference>
<reference evidence="3" key="1">
    <citation type="journal article" date="2019" name="Int. J. Syst. Evol. Microbiol.">
        <title>The Global Catalogue of Microorganisms (GCM) 10K type strain sequencing project: providing services to taxonomists for standard genome sequencing and annotation.</title>
        <authorList>
            <consortium name="The Broad Institute Genomics Platform"/>
            <consortium name="The Broad Institute Genome Sequencing Center for Infectious Disease"/>
            <person name="Wu L."/>
            <person name="Ma J."/>
        </authorList>
    </citation>
    <scope>NUCLEOTIDE SEQUENCE [LARGE SCALE GENOMIC DNA]</scope>
    <source>
        <strain evidence="3">CCUG 62114</strain>
    </source>
</reference>
<dbReference type="PANTHER" id="PTHR12526:SF630">
    <property type="entry name" value="GLYCOSYLTRANSFERASE"/>
    <property type="match status" value="1"/>
</dbReference>
<name>A0ABW3HYF0_9FLAO</name>
<keyword evidence="3" id="KW-1185">Reference proteome</keyword>
<dbReference type="Pfam" id="PF00534">
    <property type="entry name" value="Glycos_transf_1"/>
    <property type="match status" value="1"/>
</dbReference>
<evidence type="ECO:0000313" key="2">
    <source>
        <dbReference type="EMBL" id="MFD0962595.1"/>
    </source>
</evidence>
<proteinExistence type="predicted"/>
<keyword evidence="2" id="KW-0808">Transferase</keyword>